<keyword evidence="2" id="KW-1185">Reference proteome</keyword>
<dbReference type="AlphaFoldDB" id="A0AAV7R9V1"/>
<sequence>MGSDEGRLLVVAAPVVGFSRAADAVLLQVMDIFVPGNRGQGGPRDSLFWHRRGGLERRPGAVSGRSLAEVEERGAEELW</sequence>
<organism evidence="1 2">
    <name type="scientific">Pleurodeles waltl</name>
    <name type="common">Iberian ribbed newt</name>
    <dbReference type="NCBI Taxonomy" id="8319"/>
    <lineage>
        <taxon>Eukaryota</taxon>
        <taxon>Metazoa</taxon>
        <taxon>Chordata</taxon>
        <taxon>Craniata</taxon>
        <taxon>Vertebrata</taxon>
        <taxon>Euteleostomi</taxon>
        <taxon>Amphibia</taxon>
        <taxon>Batrachia</taxon>
        <taxon>Caudata</taxon>
        <taxon>Salamandroidea</taxon>
        <taxon>Salamandridae</taxon>
        <taxon>Pleurodelinae</taxon>
        <taxon>Pleurodeles</taxon>
    </lineage>
</organism>
<gene>
    <name evidence="1" type="ORF">NDU88_001019</name>
</gene>
<accession>A0AAV7R9V1</accession>
<proteinExistence type="predicted"/>
<name>A0AAV7R9V1_PLEWA</name>
<dbReference type="EMBL" id="JANPWB010000009">
    <property type="protein sequence ID" value="KAJ1148181.1"/>
    <property type="molecule type" value="Genomic_DNA"/>
</dbReference>
<reference evidence="1" key="1">
    <citation type="journal article" date="2022" name="bioRxiv">
        <title>Sequencing and chromosome-scale assembly of the giantPleurodeles waltlgenome.</title>
        <authorList>
            <person name="Brown T."/>
            <person name="Elewa A."/>
            <person name="Iarovenko S."/>
            <person name="Subramanian E."/>
            <person name="Araus A.J."/>
            <person name="Petzold A."/>
            <person name="Susuki M."/>
            <person name="Suzuki K.-i.T."/>
            <person name="Hayashi T."/>
            <person name="Toyoda A."/>
            <person name="Oliveira C."/>
            <person name="Osipova E."/>
            <person name="Leigh N.D."/>
            <person name="Simon A."/>
            <person name="Yun M.H."/>
        </authorList>
    </citation>
    <scope>NUCLEOTIDE SEQUENCE</scope>
    <source>
        <strain evidence="1">20211129_DDA</strain>
        <tissue evidence="1">Liver</tissue>
    </source>
</reference>
<evidence type="ECO:0000313" key="1">
    <source>
        <dbReference type="EMBL" id="KAJ1148181.1"/>
    </source>
</evidence>
<comment type="caution">
    <text evidence="1">The sequence shown here is derived from an EMBL/GenBank/DDBJ whole genome shotgun (WGS) entry which is preliminary data.</text>
</comment>
<evidence type="ECO:0000313" key="2">
    <source>
        <dbReference type="Proteomes" id="UP001066276"/>
    </source>
</evidence>
<dbReference type="Proteomes" id="UP001066276">
    <property type="component" value="Chromosome 5"/>
</dbReference>
<protein>
    <submittedName>
        <fullName evidence="1">Uncharacterized protein</fullName>
    </submittedName>
</protein>